<accession>A0A2S3WB79</accession>
<evidence type="ECO:0000313" key="2">
    <source>
        <dbReference type="Proteomes" id="UP000237194"/>
    </source>
</evidence>
<reference evidence="1 2" key="1">
    <citation type="submission" date="2016-08" db="EMBL/GenBank/DDBJ databases">
        <authorList>
            <person name="Seilhamer J.J."/>
        </authorList>
    </citation>
    <scope>NUCLEOTIDE SEQUENCE [LARGE SCALE GENOMIC DNA]</scope>
    <source>
        <strain evidence="1 2">KT-27</strain>
    </source>
</reference>
<dbReference type="Proteomes" id="UP000237194">
    <property type="component" value="Unassembled WGS sequence"/>
</dbReference>
<comment type="caution">
    <text evidence="1">The sequence shown here is derived from an EMBL/GenBank/DDBJ whole genome shotgun (WGS) entry which is preliminary data.</text>
</comment>
<name>A0A2S3WB79_PSEPU</name>
<evidence type="ECO:0000313" key="1">
    <source>
        <dbReference type="EMBL" id="POF88183.1"/>
    </source>
</evidence>
<protein>
    <submittedName>
        <fullName evidence="1">Uncharacterized protein</fullName>
    </submittedName>
</protein>
<reference evidence="1 2" key="2">
    <citation type="submission" date="2018-03" db="EMBL/GenBank/DDBJ databases">
        <title>Draft genome of Pseudomonas putida strain KT-27.</title>
        <authorList>
            <person name="Yoshizawa S."/>
            <person name="Khan N.H."/>
            <person name="Nishimura M."/>
            <person name="Chiura H.X."/>
            <person name="Ogura Y."/>
            <person name="Hayashi T."/>
            <person name="Kogure K."/>
        </authorList>
    </citation>
    <scope>NUCLEOTIDE SEQUENCE [LARGE SCALE GENOMIC DNA]</scope>
    <source>
        <strain evidence="1 2">KT-27</strain>
    </source>
</reference>
<proteinExistence type="predicted"/>
<sequence>MLISRILARIQSDFCGVCLYRDQRVTLSRSYRGDVDTFGVALMETRPGSRHAGLIVDVPELGGKRFLHLAWHYMFLNDSIPQGCHTYGNDSFTKDEQDYLAERLVRRWKRNGNKVAYGLDYDGTPAFDSHEDFDGSEGRGLTCATFVLDFLSSCAFHICEVETWKFRPEDEKFQQFIFDQLSNRLCTVDDAEQLARVKKSIGQAARFRPEEVVACFARFEDDLIPMPPAQFWGYEVLHESKMLVV</sequence>
<dbReference type="EMBL" id="MIND01000018">
    <property type="protein sequence ID" value="POF88183.1"/>
    <property type="molecule type" value="Genomic_DNA"/>
</dbReference>
<organism evidence="1 2">
    <name type="scientific">Pseudomonas putida</name>
    <name type="common">Arthrobacter siderocapsulatus</name>
    <dbReference type="NCBI Taxonomy" id="303"/>
    <lineage>
        <taxon>Bacteria</taxon>
        <taxon>Pseudomonadati</taxon>
        <taxon>Pseudomonadota</taxon>
        <taxon>Gammaproteobacteria</taxon>
        <taxon>Pseudomonadales</taxon>
        <taxon>Pseudomonadaceae</taxon>
        <taxon>Pseudomonas</taxon>
    </lineage>
</organism>
<gene>
    <name evidence="1" type="ORF">BGP80_09455</name>
</gene>
<dbReference type="AlphaFoldDB" id="A0A2S3WB79"/>